<proteinExistence type="predicted"/>
<gene>
    <name evidence="1" type="ORF">LKD42_02290</name>
</gene>
<keyword evidence="2" id="KW-1185">Reference proteome</keyword>
<evidence type="ECO:0000313" key="2">
    <source>
        <dbReference type="Proteomes" id="UP001299235"/>
    </source>
</evidence>
<sequence length="314" mass="36125">MNTQDVTRSVIRLELARAFRGMESNPKRTLRKLADLGKVCARGSVQKEIFGIFQQCLRYKDSPYFSVMQNLVRNVSAENLTTFGMNLGYNSWTDGAKKIRAKRDNEGILTSWIQILDLSQNEWTAENLNAFIDFWKTYGVCTYAFLPSASFSENTFLPEVFQKQNDCAFLWFLPDVDSFCINLDDYKDVQNVMPIFKMEALMESEIHQILSAHKKLYGVYQLYNEQNIRECISRKSLGLLSSLGTPFLFFLSEDRKSDTSSAASRFAVDTRMKQAYPFLAVDFYSDITRINEIISGDPLPIHITERMNRLISSV</sequence>
<accession>A0ABS8ESQ3</accession>
<dbReference type="RefSeq" id="WP_248834688.1">
    <property type="nucleotide sequence ID" value="NZ_JAJEQE010000004.1"/>
</dbReference>
<evidence type="ECO:0000313" key="1">
    <source>
        <dbReference type="EMBL" id="MCC2148087.1"/>
    </source>
</evidence>
<dbReference type="Proteomes" id="UP001299235">
    <property type="component" value="Unassembled WGS sequence"/>
</dbReference>
<reference evidence="1 2" key="1">
    <citation type="submission" date="2021-10" db="EMBL/GenBank/DDBJ databases">
        <title>Anaerobic single-cell dispensing facilitates the cultivation of human gut bacteria.</title>
        <authorList>
            <person name="Afrizal A."/>
        </authorList>
    </citation>
    <scope>NUCLEOTIDE SEQUENCE [LARGE SCALE GENOMIC DNA]</scope>
    <source>
        <strain evidence="1 2">CLA-AA-H246</strain>
    </source>
</reference>
<organism evidence="1 2">
    <name type="scientific">Hominisplanchenecus faecis</name>
    <dbReference type="NCBI Taxonomy" id="2885351"/>
    <lineage>
        <taxon>Bacteria</taxon>
        <taxon>Bacillati</taxon>
        <taxon>Bacillota</taxon>
        <taxon>Clostridia</taxon>
        <taxon>Lachnospirales</taxon>
        <taxon>Lachnospiraceae</taxon>
        <taxon>Hominisplanchenecus</taxon>
    </lineage>
</organism>
<protein>
    <submittedName>
        <fullName evidence="1">Uncharacterized protein</fullName>
    </submittedName>
</protein>
<dbReference type="EMBL" id="JAJEQE010000004">
    <property type="protein sequence ID" value="MCC2148087.1"/>
    <property type="molecule type" value="Genomic_DNA"/>
</dbReference>
<name>A0ABS8ESQ3_9FIRM</name>
<comment type="caution">
    <text evidence="1">The sequence shown here is derived from an EMBL/GenBank/DDBJ whole genome shotgun (WGS) entry which is preliminary data.</text>
</comment>